<dbReference type="InterPro" id="IPR018201">
    <property type="entry name" value="Ketoacyl_synth_AS"/>
</dbReference>
<dbReference type="PANTHER" id="PTHR43775">
    <property type="entry name" value="FATTY ACID SYNTHASE"/>
    <property type="match status" value="1"/>
</dbReference>
<dbReference type="CDD" id="cd08953">
    <property type="entry name" value="KR_2_SDR_x"/>
    <property type="match status" value="1"/>
</dbReference>
<feature type="domain" description="Ketosynthase family 3 (KS3)" evidence="9">
    <location>
        <begin position="11"/>
        <end position="433"/>
    </location>
</feature>
<evidence type="ECO:0000256" key="5">
    <source>
        <dbReference type="ARBA" id="ARBA00023098"/>
    </source>
</evidence>
<dbReference type="InterPro" id="IPR006162">
    <property type="entry name" value="Ppantetheine_attach_site"/>
</dbReference>
<dbReference type="SUPFAM" id="SSF52151">
    <property type="entry name" value="FabD/lysophospholipase-like"/>
    <property type="match status" value="2"/>
</dbReference>
<keyword evidence="6" id="KW-0511">Multifunctional enzyme</keyword>
<dbReference type="SMART" id="SM00825">
    <property type="entry name" value="PKS_KS"/>
    <property type="match status" value="2"/>
</dbReference>
<dbReference type="InterPro" id="IPR001227">
    <property type="entry name" value="Ac_transferase_dom_sf"/>
</dbReference>
<accession>A0A5M8RIK2</accession>
<dbReference type="Gene3D" id="3.40.50.720">
    <property type="entry name" value="NAD(P)-binding Rossmann-like Domain"/>
    <property type="match status" value="1"/>
</dbReference>
<dbReference type="InterPro" id="IPR013968">
    <property type="entry name" value="PKS_KR"/>
</dbReference>
<evidence type="ECO:0000259" key="8">
    <source>
        <dbReference type="PROSITE" id="PS50075"/>
    </source>
</evidence>
<dbReference type="GO" id="GO:0004312">
    <property type="term" value="F:fatty acid synthase activity"/>
    <property type="evidence" value="ECO:0007669"/>
    <property type="project" value="TreeGrafter"/>
</dbReference>
<dbReference type="GO" id="GO:0004315">
    <property type="term" value="F:3-oxoacyl-[acyl-carrier-protein] synthase activity"/>
    <property type="evidence" value="ECO:0007669"/>
    <property type="project" value="InterPro"/>
</dbReference>
<feature type="compositionally biased region" description="Basic residues" evidence="7">
    <location>
        <begin position="2506"/>
        <end position="2520"/>
    </location>
</feature>
<dbReference type="EMBL" id="QSND01000005">
    <property type="protein sequence ID" value="KAA6447681.1"/>
    <property type="molecule type" value="Genomic_DNA"/>
</dbReference>
<evidence type="ECO:0000313" key="10">
    <source>
        <dbReference type="EMBL" id="KAA6447681.1"/>
    </source>
</evidence>
<proteinExistence type="predicted"/>
<dbReference type="RefSeq" id="WP_148958405.1">
    <property type="nucleotide sequence ID" value="NZ_QSND01000005.1"/>
</dbReference>
<keyword evidence="1" id="KW-0596">Phosphopantetheine</keyword>
<evidence type="ECO:0000256" key="3">
    <source>
        <dbReference type="ARBA" id="ARBA00022679"/>
    </source>
</evidence>
<dbReference type="SUPFAM" id="SSF55048">
    <property type="entry name" value="Probable ACP-binding domain of malonyl-CoA ACP transacylase"/>
    <property type="match status" value="1"/>
</dbReference>
<evidence type="ECO:0000313" key="11">
    <source>
        <dbReference type="Proteomes" id="UP000324326"/>
    </source>
</evidence>
<evidence type="ECO:0000256" key="1">
    <source>
        <dbReference type="ARBA" id="ARBA00022450"/>
    </source>
</evidence>
<dbReference type="InterPro" id="IPR009081">
    <property type="entry name" value="PP-bd_ACP"/>
</dbReference>
<dbReference type="InterPro" id="IPR050091">
    <property type="entry name" value="PKS_NRPS_Biosynth_Enz"/>
</dbReference>
<dbReference type="SMART" id="SM00822">
    <property type="entry name" value="PKS_KR"/>
    <property type="match status" value="1"/>
</dbReference>
<dbReference type="Gene3D" id="3.30.70.250">
    <property type="entry name" value="Malonyl-CoA ACP transacylase, ACP-binding"/>
    <property type="match status" value="2"/>
</dbReference>
<dbReference type="InterPro" id="IPR020806">
    <property type="entry name" value="PKS_PP-bd"/>
</dbReference>
<evidence type="ECO:0000256" key="7">
    <source>
        <dbReference type="SAM" id="MobiDB-lite"/>
    </source>
</evidence>
<dbReference type="SUPFAM" id="SSF47336">
    <property type="entry name" value="ACP-like"/>
    <property type="match status" value="2"/>
</dbReference>
<dbReference type="Pfam" id="PF00109">
    <property type="entry name" value="ketoacyl-synt"/>
    <property type="match status" value="2"/>
</dbReference>
<dbReference type="InterPro" id="IPR014031">
    <property type="entry name" value="Ketoacyl_synth_C"/>
</dbReference>
<keyword evidence="3 10" id="KW-0808">Transferase</keyword>
<dbReference type="InterPro" id="IPR020841">
    <property type="entry name" value="PKS_Beta-ketoAc_synthase_dom"/>
</dbReference>
<dbReference type="Pfam" id="PF02801">
    <property type="entry name" value="Ketoacyl-synt_C"/>
    <property type="match status" value="2"/>
</dbReference>
<dbReference type="InterPro" id="IPR016036">
    <property type="entry name" value="Malonyl_transacylase_ACP-bd"/>
</dbReference>
<name>A0A5M8RIK2_9BACI</name>
<dbReference type="InterPro" id="IPR014043">
    <property type="entry name" value="Acyl_transferase_dom"/>
</dbReference>
<dbReference type="PROSITE" id="PS50075">
    <property type="entry name" value="CARRIER"/>
    <property type="match status" value="2"/>
</dbReference>
<dbReference type="PROSITE" id="PS00012">
    <property type="entry name" value="PHOSPHOPANTETHEINE"/>
    <property type="match status" value="1"/>
</dbReference>
<dbReference type="Pfam" id="PF00550">
    <property type="entry name" value="PP-binding"/>
    <property type="match status" value="2"/>
</dbReference>
<dbReference type="SUPFAM" id="SSF51735">
    <property type="entry name" value="NAD(P)-binding Rossmann-fold domains"/>
    <property type="match status" value="2"/>
</dbReference>
<dbReference type="PROSITE" id="PS52004">
    <property type="entry name" value="KS3_2"/>
    <property type="match status" value="2"/>
</dbReference>
<dbReference type="SMART" id="SM00823">
    <property type="entry name" value="PKS_PP"/>
    <property type="match status" value="2"/>
</dbReference>
<sequence>MSNEKQWTESGLEVAVVGMAGKFPGAANIEEYWDNIANGKESVTSFTNQELKAAGIDEALLQQKNYVKAKPIVDQAFEFDSDFFGYTPREAALMDPQIRMMHECTWEALEHAGCDAERFEGLIGLYAGASSNLSWMGQHISSLKKHEDAFQIMHLNDSSFASRIAYKLNLKGPSVSVQTACSTSLVAIHMACQGLLGGECDLALAGGVTLTLPHKTGYLYQEGMIYSPDGHCRPFDEKAQGTIFGEGVGVVALKRLKDAKADGDHIYAVIKGSATNNDGNNKAGYTAPGVDGQASVIETALEMAEIEPETIGYIEAHGTGTPVGDPIEIEALTRAFKTDKKGYCGLGSVKANIGHLDAAAGVAGFIKTVMMLHHQQLPPALHYERPNPRIHFEDTPFFVNAELNNWDSPQIPRRAGISAFGIGGANAHIILEEPEARPEMPQQESDDVPELAVLSARTEQELMKSMQNLKHYLQQHPEAPLSAVARTLQTGRKQFKYRISFVCSNTKELIDQLASKSLEQNIAEAIPDLKQTVFVFPGENRDGLSGYLHLYRTEELFRKEADRCLSIAQTVLREDIRSFFEQCFADSGQFGTKHRLGLSHALMLIMEYAAAQFLQRNGIKPDKLIGRGFGEFTAACAAGILTFEDAVAAANKRGELISSAPRGKMLGVSLSEREAEPYLEHSLSLALVDEQYCIVSGLEEDVIQLKARLEKQDVTTELFNSDIAYQSGVLREAAHELSIFLSSMQLKAPKTPVISSITGEEITYEEASNAQYWAEHICKPIRFSGSITAWLQKENAVCIDLRMNADACVFTSRQSAGITEKVNNAGKNRILEIYGALWRIGFDIDFNALNHHANIQRIALPTYPFSRTHFPSPDMKEEGQAKQAMSNRKEPVRAIPLSAFEKKINETVREHFGFQELDDQIPLFELGATSLDISQLAAKLTEEIEMKVETVQLYQFATVHSLAKHLYQKVKAKADQQVSVTEAASEQASAARQMSRQSDIAIIGMAGRFPGAATLDEFWDNLVSGKESISFFTDEELKSSGVDEQLLKHPGFVKAKGIIEDSDMFDADFFQYSSREAELMDPQFRLLHECAWEALEDGGCDPERFKGKIGVYTGTSPNLEWITRFAGHLDETGQFSSMLLNDREFFSTQLAYKLNLHGPSITMQTACSTSLVNIGAACQALQNGACDTALAGGVTVSTPHRSGYVYQDGMIQSPDGHCRPFDAEAGGTVFGDGAGIVLLKRYEDAVKEGCTIHAVIKGIGINNDGNRKVGFTAPSVEGQADVVKEAYKNAEIDPATVGYIEAHGTGTKMGDPIEIEALSQVFRSERELSIPIGSVKSNVGHLNSAAGIAGLFKTILSLKNKTIPPSLNYHTPNPNIPFSETPFYVNTKSVYWKETDQPRRAGVSSFGIGGTNAHIVIEEVKQTETQRVSRDHHLLVLSARTEAALEQASNNLKDFMRKHSDVPLEDIAYTLQIGRKQFSHRKAFVLSNPDQWIGKENAASIEMNACQKKSSRTVAFMFSGQGSQYIGMLKGLYEAEPVFRKEADRCFDYVKNTHQIDLKTIVFQDVQGASPLTKTADVQPLLFIFEYALSRLLQNAGISPDYMIGHSIGEYTAACLSGVFSLETALELVLTRGRLMQEMESGSMMSVQLSEEQLLPMLDETLSLAAVNADHLCVVSGKQADVNRLAALLEEKNIAVRHLHTSHAFHSYMMEPVLAEFEEAVRQSELKPPQIPYVSNVTGIWIEDEQVLQPSYWSEHLRGTVRFHDGLDHILQDENVILIEIGPGSTLSALAKRHKKRTESHDILNTVRHVQEPADDHAYFLKKLGQLWLMGCEINWERYYENEKRQLVKLPTYPFEKKRYWIDADANFEVIAKTDSPNKKKPMEEWFYLPSWERKPHSSSSIKPSEEIDQDRITLVFHDDTGFGGLLTEEMEQCGQKAVIVKKGLCFEKIDSRLYVINTASGRDYERLFASLASSDLLPDRMIHLWGVSKETCAEQRQNFQKYNESGYYSLIFLAQAAAKQKRMNECKIFVVTSDIHEVTGEERICAEKSAVLGPCKVISQEYNYMKCWNIDIPPIPACITWVEEELAEQICFEIQHPEQDQIVSYRNRRRWVQNYRPIQLKKASGLPKMIRPKGVYLITGGLGGIGFILSKMLAKEGNVQLILTGRSALPPREQWDSWCREKGDDPAVMKIKKIKELEDLGAGVNVLQADAGNLQEMETVMEEILAQHGQLHGIFHAAGLPGSSSFRAIKDIPNEIGEGEDQFQSKVNGLTVLESLLARVEVDFCLLFSSISALLGGLGFSAYSAANIYMDAFAQRMNQKSKTPWICINWDAWNFWGQLDSTIGESISDLAIMPEEGADLFQYVLSDVRNRHILVSTGSLDQRIDQWTSLKMDQPAAEEKKSSAHTRPELQNPYVAPRNQTEKVICSIWQEFMGLEQVGIHDNFFDLGASSLDIVQVTNRLNKELGTNEAVVTLFTYPSVSALAEYIHPAEEEEKEEEMAFASKSGRKARIRNQRHKRLRGGDDIE</sequence>
<dbReference type="InterPro" id="IPR016035">
    <property type="entry name" value="Acyl_Trfase/lysoPLipase"/>
</dbReference>
<dbReference type="GO" id="GO:0006633">
    <property type="term" value="P:fatty acid biosynthetic process"/>
    <property type="evidence" value="ECO:0007669"/>
    <property type="project" value="InterPro"/>
</dbReference>
<evidence type="ECO:0000256" key="4">
    <source>
        <dbReference type="ARBA" id="ARBA00022832"/>
    </source>
</evidence>
<dbReference type="PANTHER" id="PTHR43775:SF51">
    <property type="entry name" value="INACTIVE PHENOLPHTHIOCEROL SYNTHESIS POLYKETIDE SYNTHASE TYPE I PKS1-RELATED"/>
    <property type="match status" value="1"/>
</dbReference>
<feature type="domain" description="Carrier" evidence="8">
    <location>
        <begin position="895"/>
        <end position="970"/>
    </location>
</feature>
<protein>
    <submittedName>
        <fullName evidence="10">Acyltransferase domain-containing protein</fullName>
    </submittedName>
</protein>
<reference evidence="10 11" key="1">
    <citation type="submission" date="2018-08" db="EMBL/GenBank/DDBJ databases">
        <title>Bacillus phenotypic plasticity.</title>
        <authorList>
            <person name="Hurtado E."/>
        </authorList>
    </citation>
    <scope>NUCLEOTIDE SEQUENCE [LARGE SCALE GENOMIC DNA]</scope>
    <source>
        <strain evidence="10 11">427</strain>
    </source>
</reference>
<dbReference type="CDD" id="cd00833">
    <property type="entry name" value="PKS"/>
    <property type="match status" value="2"/>
</dbReference>
<dbReference type="Gene3D" id="3.40.366.10">
    <property type="entry name" value="Malonyl-Coenzyme A Acyl Carrier Protein, domain 2"/>
    <property type="match status" value="2"/>
</dbReference>
<gene>
    <name evidence="10" type="ORF">DX927_20695</name>
</gene>
<dbReference type="Gene3D" id="1.10.1200.10">
    <property type="entry name" value="ACP-like"/>
    <property type="match status" value="2"/>
</dbReference>
<dbReference type="Gene3D" id="3.40.47.10">
    <property type="match status" value="2"/>
</dbReference>
<keyword evidence="10" id="KW-0012">Acyltransferase</keyword>
<evidence type="ECO:0000256" key="6">
    <source>
        <dbReference type="ARBA" id="ARBA00023268"/>
    </source>
</evidence>
<dbReference type="InterPro" id="IPR057326">
    <property type="entry name" value="KR_dom"/>
</dbReference>
<dbReference type="SUPFAM" id="SSF53901">
    <property type="entry name" value="Thiolase-like"/>
    <property type="match status" value="2"/>
</dbReference>
<dbReference type="InterPro" id="IPR036736">
    <property type="entry name" value="ACP-like_sf"/>
</dbReference>
<dbReference type="Pfam" id="PF22621">
    <property type="entry name" value="CurL-like_PKS_C"/>
    <property type="match status" value="2"/>
</dbReference>
<keyword evidence="5" id="KW-0443">Lipid metabolism</keyword>
<dbReference type="GO" id="GO:0031177">
    <property type="term" value="F:phosphopantetheine binding"/>
    <property type="evidence" value="ECO:0007669"/>
    <property type="project" value="InterPro"/>
</dbReference>
<comment type="caution">
    <text evidence="10">The sequence shown here is derived from an EMBL/GenBank/DDBJ whole genome shotgun (WGS) entry which is preliminary data.</text>
</comment>
<dbReference type="InterPro" id="IPR016039">
    <property type="entry name" value="Thiolase-like"/>
</dbReference>
<dbReference type="SMART" id="SM00827">
    <property type="entry name" value="PKS_AT"/>
    <property type="match status" value="2"/>
</dbReference>
<dbReference type="Proteomes" id="UP000324326">
    <property type="component" value="Unassembled WGS sequence"/>
</dbReference>
<dbReference type="Pfam" id="PF08659">
    <property type="entry name" value="KR"/>
    <property type="match status" value="1"/>
</dbReference>
<dbReference type="InterPro" id="IPR049490">
    <property type="entry name" value="C883_1060-like_KR_N"/>
</dbReference>
<evidence type="ECO:0000259" key="9">
    <source>
        <dbReference type="PROSITE" id="PS52004"/>
    </source>
</evidence>
<evidence type="ECO:0000256" key="2">
    <source>
        <dbReference type="ARBA" id="ARBA00022553"/>
    </source>
</evidence>
<organism evidence="10 11">
    <name type="scientific">Bacillus swezeyi</name>
    <dbReference type="NCBI Taxonomy" id="1925020"/>
    <lineage>
        <taxon>Bacteria</taxon>
        <taxon>Bacillati</taxon>
        <taxon>Bacillota</taxon>
        <taxon>Bacilli</taxon>
        <taxon>Bacillales</taxon>
        <taxon>Bacillaceae</taxon>
        <taxon>Bacillus</taxon>
    </lineage>
</organism>
<dbReference type="FunFam" id="3.40.47.10:FF:000042">
    <property type="entry name" value="Polyketide synthase Pks13"/>
    <property type="match status" value="2"/>
</dbReference>
<dbReference type="InterPro" id="IPR036291">
    <property type="entry name" value="NAD(P)-bd_dom_sf"/>
</dbReference>
<feature type="domain" description="Carrier" evidence="8">
    <location>
        <begin position="2417"/>
        <end position="2492"/>
    </location>
</feature>
<dbReference type="Gene3D" id="3.30.70.3290">
    <property type="match status" value="2"/>
</dbReference>
<dbReference type="Pfam" id="PF00698">
    <property type="entry name" value="Acyl_transf_1"/>
    <property type="match status" value="2"/>
</dbReference>
<dbReference type="InterPro" id="IPR014030">
    <property type="entry name" value="Ketoacyl_synth_N"/>
</dbReference>
<dbReference type="Pfam" id="PF21394">
    <property type="entry name" value="Beta-ketacyl_N"/>
    <property type="match status" value="1"/>
</dbReference>
<feature type="domain" description="Ketosynthase family 3 (KS3)" evidence="9">
    <location>
        <begin position="997"/>
        <end position="1419"/>
    </location>
</feature>
<feature type="region of interest" description="Disordered" evidence="7">
    <location>
        <begin position="2492"/>
        <end position="2527"/>
    </location>
</feature>
<keyword evidence="4" id="KW-0276">Fatty acid metabolism</keyword>
<keyword evidence="2" id="KW-0597">Phosphoprotein</keyword>
<dbReference type="PROSITE" id="PS00606">
    <property type="entry name" value="KS3_1"/>
    <property type="match status" value="2"/>
</dbReference>